<dbReference type="SUPFAM" id="SSF52402">
    <property type="entry name" value="Adenine nucleotide alpha hydrolases-like"/>
    <property type="match status" value="1"/>
</dbReference>
<comment type="caution">
    <text evidence="2">The sequence shown here is derived from an EMBL/GenBank/DDBJ whole genome shotgun (WGS) entry which is preliminary data.</text>
</comment>
<gene>
    <name evidence="2" type="ORF">JRO89_XS03G0172800</name>
</gene>
<feature type="domain" description="UspA" evidence="1">
    <location>
        <begin position="9"/>
        <end position="138"/>
    </location>
</feature>
<dbReference type="Proteomes" id="UP000827721">
    <property type="component" value="Unassembled WGS sequence"/>
</dbReference>
<dbReference type="CDD" id="cd23659">
    <property type="entry name" value="USP_At3g01520-like"/>
    <property type="match status" value="1"/>
</dbReference>
<evidence type="ECO:0000313" key="3">
    <source>
        <dbReference type="Proteomes" id="UP000827721"/>
    </source>
</evidence>
<protein>
    <recommendedName>
        <fullName evidence="1">UspA domain-containing protein</fullName>
    </recommendedName>
</protein>
<dbReference type="PANTHER" id="PTHR46553">
    <property type="entry name" value="ADENINE NUCLEOTIDE ALPHA HYDROLASES-LIKE SUPERFAMILY PROTEIN"/>
    <property type="match status" value="1"/>
</dbReference>
<keyword evidence="3" id="KW-1185">Reference proteome</keyword>
<accession>A0ABQ8IAI9</accession>
<organism evidence="2 3">
    <name type="scientific">Xanthoceras sorbifolium</name>
    <dbReference type="NCBI Taxonomy" id="99658"/>
    <lineage>
        <taxon>Eukaryota</taxon>
        <taxon>Viridiplantae</taxon>
        <taxon>Streptophyta</taxon>
        <taxon>Embryophyta</taxon>
        <taxon>Tracheophyta</taxon>
        <taxon>Spermatophyta</taxon>
        <taxon>Magnoliopsida</taxon>
        <taxon>eudicotyledons</taxon>
        <taxon>Gunneridae</taxon>
        <taxon>Pentapetalae</taxon>
        <taxon>rosids</taxon>
        <taxon>malvids</taxon>
        <taxon>Sapindales</taxon>
        <taxon>Sapindaceae</taxon>
        <taxon>Xanthoceroideae</taxon>
        <taxon>Xanthoceras</taxon>
    </lineage>
</organism>
<evidence type="ECO:0000313" key="2">
    <source>
        <dbReference type="EMBL" id="KAH7573566.1"/>
    </source>
</evidence>
<dbReference type="EMBL" id="JAFEMO010000003">
    <property type="protein sequence ID" value="KAH7573566.1"/>
    <property type="molecule type" value="Genomic_DNA"/>
</dbReference>
<dbReference type="Pfam" id="PF00582">
    <property type="entry name" value="Usp"/>
    <property type="match status" value="1"/>
</dbReference>
<proteinExistence type="predicted"/>
<evidence type="ECO:0000259" key="1">
    <source>
        <dbReference type="Pfam" id="PF00582"/>
    </source>
</evidence>
<reference evidence="2 3" key="1">
    <citation type="submission" date="2021-02" db="EMBL/GenBank/DDBJ databases">
        <title>Plant Genome Project.</title>
        <authorList>
            <person name="Zhang R.-G."/>
        </authorList>
    </citation>
    <scope>NUCLEOTIDE SEQUENCE [LARGE SCALE GENOMIC DNA]</scope>
    <source>
        <tissue evidence="2">Leaves</tissue>
    </source>
</reference>
<dbReference type="InterPro" id="IPR006016">
    <property type="entry name" value="UspA"/>
</dbReference>
<dbReference type="Gene3D" id="3.40.50.620">
    <property type="entry name" value="HUPs"/>
    <property type="match status" value="1"/>
</dbReference>
<sequence>MGDTEKPAMMVAVDDSSHSYYALEWTLYHFFAPYVPNHPFKLVMVHARLTSTSFIRLAGSASADVASMVKKSLIKPQKYARTNCSFPFVITITMHYLVNDALVVVMEGDARDVMTEAVEKHNASLLVLGSHGYGAVKR</sequence>
<dbReference type="PANTHER" id="PTHR46553:SF3">
    <property type="entry name" value="ADENINE NUCLEOTIDE ALPHA HYDROLASES-LIKE SUPERFAMILY PROTEIN"/>
    <property type="match status" value="1"/>
</dbReference>
<dbReference type="InterPro" id="IPR014729">
    <property type="entry name" value="Rossmann-like_a/b/a_fold"/>
</dbReference>
<name>A0ABQ8IAI9_9ROSI</name>